<dbReference type="OMA" id="NDHAQGE"/>
<name>A0A7N0UFE7_KALFE</name>
<evidence type="ECO:0000313" key="4">
    <source>
        <dbReference type="EnsemblPlants" id="Kaladp0062s0101.1.v1.1"/>
    </source>
</evidence>
<feature type="domain" description="C2H2-type" evidence="3">
    <location>
        <begin position="44"/>
        <end position="73"/>
    </location>
</feature>
<feature type="region of interest" description="Disordered" evidence="2">
    <location>
        <begin position="231"/>
        <end position="478"/>
    </location>
</feature>
<feature type="compositionally biased region" description="Basic residues" evidence="2">
    <location>
        <begin position="250"/>
        <end position="262"/>
    </location>
</feature>
<dbReference type="PANTHER" id="PTHR36055">
    <property type="entry name" value="C2H2-LIKE ZINC FINGER PROTEIN"/>
    <property type="match status" value="1"/>
</dbReference>
<dbReference type="GO" id="GO:0008270">
    <property type="term" value="F:zinc ion binding"/>
    <property type="evidence" value="ECO:0007669"/>
    <property type="project" value="UniProtKB-KW"/>
</dbReference>
<dbReference type="AlphaFoldDB" id="A0A7N0UFE7"/>
<dbReference type="InterPro" id="IPR013087">
    <property type="entry name" value="Znf_C2H2_type"/>
</dbReference>
<evidence type="ECO:0000259" key="3">
    <source>
        <dbReference type="PROSITE" id="PS50157"/>
    </source>
</evidence>
<proteinExistence type="predicted"/>
<sequence>MDTATRQSSKWDSKNPVHWTEVRRAVVPQELPDWPLLSQDINFLTCKFCGRKYYSTINLRRHEFFHVQRGNYPDCFDDANKNSSLKKFWHEGSRDLIKDVLSLQDVELKGITWHKIVEELASIPDPNIRLPPLYFTVRHWILDTIKSEESEFSRYPDKFLAILFGGSEKTFLHNDTDEPVQSHIFRDADEIALAQENLVATACFLLEQKLRKVWDGHCKDEITSLQNELIKEEEDEKTRQPKTEGNKVEGKKKKNRKNKPKKKIVDYKSEDGNLGQTSDTQQSTATSRPEVPTSIEENSVTPIAQLEHLPDAAHIRDAKQEDGECKLKEEGTKEQKSEKGKKKKNNKKGKKPKKPIARDNSEEGNLGQTSDIQQSTATSIPEVPTSVEEDSQTPLEQLPDASHIHDAKKEDGECKLEEEGSKEQKSEDKICQDMTEPSDSLPDGGGPSSEHPIRTQVEEDKETSELLSTKEICSSSAPSQVAFEGQLQLEEPVYSDHEDHQLIRDRFQGQLVLDRCRRHESSKAVQTSSHMRRKSAPPRMQRVPKVVIPKNVERGKCGKKDATVEGMQPSGQHETGAAASVGAHHTTRKIIDSDVGGCSISVRTQHTDGTNHASRGSEEDAPIAPLSVDDLNKFQANLASARALMLSWRHNQDQNQS</sequence>
<keyword evidence="1" id="KW-0862">Zinc</keyword>
<dbReference type="EnsemblPlants" id="Kaladp0062s0101.1.v1.1">
    <property type="protein sequence ID" value="Kaladp0062s0101.1.v1.1"/>
    <property type="gene ID" value="Kaladp0062s0101.v1.1"/>
</dbReference>
<keyword evidence="1" id="KW-0863">Zinc-finger</keyword>
<protein>
    <recommendedName>
        <fullName evidence="3">C2H2-type domain-containing protein</fullName>
    </recommendedName>
</protein>
<feature type="compositionally biased region" description="Polar residues" evidence="2">
    <location>
        <begin position="602"/>
        <end position="614"/>
    </location>
</feature>
<dbReference type="PANTHER" id="PTHR36055:SF1">
    <property type="entry name" value="C2H2-LIKE ZINC FINGER PROTEIN"/>
    <property type="match status" value="1"/>
</dbReference>
<dbReference type="EnsemblPlants" id="Kaladp0062s0101.2.v1.1">
    <property type="protein sequence ID" value="Kaladp0062s0101.2.v1.1"/>
    <property type="gene ID" value="Kaladp0062s0101.v1.1"/>
</dbReference>
<feature type="compositionally biased region" description="Basic residues" evidence="2">
    <location>
        <begin position="339"/>
        <end position="355"/>
    </location>
</feature>
<feature type="compositionally biased region" description="Basic and acidic residues" evidence="2">
    <location>
        <begin position="402"/>
        <end position="431"/>
    </location>
</feature>
<feature type="compositionally biased region" description="Polar residues" evidence="2">
    <location>
        <begin position="366"/>
        <end position="379"/>
    </location>
</feature>
<keyword evidence="5" id="KW-1185">Reference proteome</keyword>
<dbReference type="Gramene" id="Kaladp0062s0101.2.v1.1">
    <property type="protein sequence ID" value="Kaladp0062s0101.2.v1.1"/>
    <property type="gene ID" value="Kaladp0062s0101.v1.1"/>
</dbReference>
<keyword evidence="1" id="KW-0479">Metal-binding</keyword>
<dbReference type="Gramene" id="Kaladp0062s0101.1.v1.1">
    <property type="protein sequence ID" value="Kaladp0062s0101.1.v1.1"/>
    <property type="gene ID" value="Kaladp0062s0101.v1.1"/>
</dbReference>
<organism evidence="4 5">
    <name type="scientific">Kalanchoe fedtschenkoi</name>
    <name type="common">Lavender scallops</name>
    <name type="synonym">South American air plant</name>
    <dbReference type="NCBI Taxonomy" id="63787"/>
    <lineage>
        <taxon>Eukaryota</taxon>
        <taxon>Viridiplantae</taxon>
        <taxon>Streptophyta</taxon>
        <taxon>Embryophyta</taxon>
        <taxon>Tracheophyta</taxon>
        <taxon>Spermatophyta</taxon>
        <taxon>Magnoliopsida</taxon>
        <taxon>eudicotyledons</taxon>
        <taxon>Gunneridae</taxon>
        <taxon>Pentapetalae</taxon>
        <taxon>Saxifragales</taxon>
        <taxon>Crassulaceae</taxon>
        <taxon>Kalanchoe</taxon>
    </lineage>
</organism>
<evidence type="ECO:0000313" key="5">
    <source>
        <dbReference type="Proteomes" id="UP000594263"/>
    </source>
</evidence>
<feature type="region of interest" description="Disordered" evidence="2">
    <location>
        <begin position="561"/>
        <end position="584"/>
    </location>
</feature>
<dbReference type="Proteomes" id="UP000594263">
    <property type="component" value="Unplaced"/>
</dbReference>
<dbReference type="PROSITE" id="PS00028">
    <property type="entry name" value="ZINC_FINGER_C2H2_1"/>
    <property type="match status" value="1"/>
</dbReference>
<feature type="compositionally biased region" description="Basic and acidic residues" evidence="2">
    <location>
        <begin position="308"/>
        <end position="338"/>
    </location>
</feature>
<feature type="region of interest" description="Disordered" evidence="2">
    <location>
        <begin position="519"/>
        <end position="540"/>
    </location>
</feature>
<evidence type="ECO:0000256" key="2">
    <source>
        <dbReference type="SAM" id="MobiDB-lite"/>
    </source>
</evidence>
<feature type="compositionally biased region" description="Polar residues" evidence="2">
    <location>
        <begin position="465"/>
        <end position="478"/>
    </location>
</feature>
<dbReference type="PROSITE" id="PS50157">
    <property type="entry name" value="ZINC_FINGER_C2H2_2"/>
    <property type="match status" value="1"/>
</dbReference>
<accession>A0A7N0UFE7</accession>
<feature type="compositionally biased region" description="Basic and acidic residues" evidence="2">
    <location>
        <begin position="236"/>
        <end position="249"/>
    </location>
</feature>
<feature type="region of interest" description="Disordered" evidence="2">
    <location>
        <begin position="602"/>
        <end position="622"/>
    </location>
</feature>
<evidence type="ECO:0000256" key="1">
    <source>
        <dbReference type="PROSITE-ProRule" id="PRU00042"/>
    </source>
</evidence>
<feature type="compositionally biased region" description="Low complexity" evidence="2">
    <location>
        <begin position="276"/>
        <end position="287"/>
    </location>
</feature>
<reference evidence="4" key="1">
    <citation type="submission" date="2021-01" db="UniProtKB">
        <authorList>
            <consortium name="EnsemblPlants"/>
        </authorList>
    </citation>
    <scope>IDENTIFICATION</scope>
</reference>